<reference evidence="1" key="1">
    <citation type="submission" date="2024-07" db="EMBL/GenBank/DDBJ databases">
        <title>A survey of Mimosa microsymbionts across Brazilian biomes reveals a high diversity of Paraburkholderia nodulating endemic species, but also that Cupriavidus is common as a symbiont of widespread species.</title>
        <authorList>
            <person name="Rouws L."/>
            <person name="Barauna A."/>
            <person name="Beukes C."/>
            <person name="Rouws J.R.C."/>
            <person name="De Faria S.M."/>
            <person name="Gross E."/>
            <person name="Bueno Dos Reis Junior F."/>
            <person name="Simon M.F."/>
            <person name="Maluk M."/>
            <person name="Odee D.W."/>
            <person name="Kenicer G."/>
            <person name="Young J.P.W."/>
            <person name="Reis V.M."/>
            <person name="Zilli J."/>
            <person name="James E.K."/>
        </authorList>
    </citation>
    <scope>NUCLEOTIDE SEQUENCE</scope>
    <source>
        <strain evidence="1">EG181B</strain>
    </source>
</reference>
<name>A0ACC6U7E7_9BURK</name>
<proteinExistence type="predicted"/>
<keyword evidence="2" id="KW-1185">Reference proteome</keyword>
<protein>
    <submittedName>
        <fullName evidence="1">Uncharacterized protein</fullName>
    </submittedName>
</protein>
<sequence>MTDAATCHGMRLHRAKHEARSTKQHEADGRCGLTRGRMWLDAAHAMRRVGPCFAHALAFNPDFTPASDEEL</sequence>
<comment type="caution">
    <text evidence="1">The sequence shown here is derived from an EMBL/GenBank/DDBJ whole genome shotgun (WGS) entry which is preliminary data.</text>
</comment>
<gene>
    <name evidence="1" type="ORF">AB4Y32_27715</name>
</gene>
<organism evidence="1 2">
    <name type="scientific">Paraburkholderia phymatum</name>
    <dbReference type="NCBI Taxonomy" id="148447"/>
    <lineage>
        <taxon>Bacteria</taxon>
        <taxon>Pseudomonadati</taxon>
        <taxon>Pseudomonadota</taxon>
        <taxon>Betaproteobacteria</taxon>
        <taxon>Burkholderiales</taxon>
        <taxon>Burkholderiaceae</taxon>
        <taxon>Paraburkholderia</taxon>
    </lineage>
</organism>
<evidence type="ECO:0000313" key="1">
    <source>
        <dbReference type="EMBL" id="MEX3935543.1"/>
    </source>
</evidence>
<dbReference type="EMBL" id="JBFRCH010000021">
    <property type="protein sequence ID" value="MEX3935543.1"/>
    <property type="molecule type" value="Genomic_DNA"/>
</dbReference>
<accession>A0ACC6U7E7</accession>
<evidence type="ECO:0000313" key="2">
    <source>
        <dbReference type="Proteomes" id="UP001558850"/>
    </source>
</evidence>
<dbReference type="Proteomes" id="UP001558850">
    <property type="component" value="Unassembled WGS sequence"/>
</dbReference>